<evidence type="ECO:0000259" key="4">
    <source>
        <dbReference type="Pfam" id="PF25023"/>
    </source>
</evidence>
<feature type="coiled-coil region" evidence="2">
    <location>
        <begin position="69"/>
        <end position="96"/>
    </location>
</feature>
<dbReference type="Gene3D" id="2.180.10.10">
    <property type="entry name" value="RHS repeat-associated core"/>
    <property type="match status" value="4"/>
</dbReference>
<evidence type="ECO:0000313" key="8">
    <source>
        <dbReference type="Proteomes" id="UP000014157"/>
    </source>
</evidence>
<evidence type="ECO:0000313" key="5">
    <source>
        <dbReference type="EMBL" id="EOH95933.1"/>
    </source>
</evidence>
<dbReference type="Pfam" id="PF25023">
    <property type="entry name" value="TEN_YD-shell"/>
    <property type="match status" value="4"/>
</dbReference>
<dbReference type="InterPro" id="IPR006530">
    <property type="entry name" value="YD"/>
</dbReference>
<dbReference type="Proteomes" id="UP000014157">
    <property type="component" value="Unassembled WGS sequence"/>
</dbReference>
<dbReference type="PANTHER" id="PTHR32305:SF15">
    <property type="entry name" value="PROTEIN RHSA-RELATED"/>
    <property type="match status" value="1"/>
</dbReference>
<evidence type="ECO:0000313" key="7">
    <source>
        <dbReference type="Proteomes" id="UP000013781"/>
    </source>
</evidence>
<dbReference type="RefSeq" id="WP_010766664.1">
    <property type="nucleotide sequence ID" value="NZ_ASWB01000003.1"/>
</dbReference>
<dbReference type="Pfam" id="PF05593">
    <property type="entry name" value="RHS_repeat"/>
    <property type="match status" value="5"/>
</dbReference>
<dbReference type="PATRIC" id="fig|1158609.3.peg.3283"/>
<feature type="domain" description="DUF6531" evidence="3">
    <location>
        <begin position="176"/>
        <end position="245"/>
    </location>
</feature>
<evidence type="ECO:0000259" key="3">
    <source>
        <dbReference type="Pfam" id="PF20148"/>
    </source>
</evidence>
<feature type="domain" description="Teneurin-like YD-shell" evidence="4">
    <location>
        <begin position="570"/>
        <end position="653"/>
    </location>
</feature>
<dbReference type="STRING" id="155617.RV09_GL002284"/>
<reference evidence="5 7" key="1">
    <citation type="submission" date="2013-02" db="EMBL/GenBank/DDBJ databases">
        <title>The Genome Sequence of Enterococcus moraviensis BAA-383.</title>
        <authorList>
            <consortium name="The Broad Institute Genome Sequencing Platform"/>
            <consortium name="The Broad Institute Genome Sequencing Center for Infectious Disease"/>
            <person name="Earl A.M."/>
            <person name="Gilmore M.S."/>
            <person name="Lebreton F."/>
            <person name="Walker B."/>
            <person name="Young S.K."/>
            <person name="Zeng Q."/>
            <person name="Gargeya S."/>
            <person name="Fitzgerald M."/>
            <person name="Haas B."/>
            <person name="Abouelleil A."/>
            <person name="Alvarado L."/>
            <person name="Arachchi H.M."/>
            <person name="Berlin A.M."/>
            <person name="Chapman S.B."/>
            <person name="Dewar J."/>
            <person name="Goldberg J."/>
            <person name="Griggs A."/>
            <person name="Gujja S."/>
            <person name="Hansen M."/>
            <person name="Howarth C."/>
            <person name="Imamovic A."/>
            <person name="Larimer J."/>
            <person name="McCowan C."/>
            <person name="Murphy C."/>
            <person name="Neiman D."/>
            <person name="Pearson M."/>
            <person name="Priest M."/>
            <person name="Roberts A."/>
            <person name="Saif S."/>
            <person name="Shea T."/>
            <person name="Sisk P."/>
            <person name="Sykes S."/>
            <person name="Wortman J."/>
            <person name="Nusbaum C."/>
            <person name="Birren B."/>
        </authorList>
    </citation>
    <scope>NUCLEOTIDE SEQUENCE [LARGE SCALE GENOMIC DNA]</scope>
    <source>
        <strain evidence="5 7">ATCC BAA-383</strain>
    </source>
</reference>
<dbReference type="InterPro" id="IPR045351">
    <property type="entry name" value="DUF6531"/>
</dbReference>
<feature type="domain" description="Teneurin-like YD-shell" evidence="4">
    <location>
        <begin position="821"/>
        <end position="926"/>
    </location>
</feature>
<sequence length="1689" mass="190666">MGVGKDRVFLLSAIVELKTQYESLFKAAEQFSHEMESKVSTVRSLESQVPSEAKSGRLTGATSGFKLEKNKFQTLLQKLQRDVEKLQNDLPTLDRAAASNVSELTSAANELASLFKEYQSFINGGFTAQSVDAFKKSLSKMRLKNGMSMSNVDKTLKRVSETSKGLKVASARYSKDPVNLTTGNFSADKEDLIIQGEVPLSFTRTYNAMDEYQGALGKNWVHPFEVCVTEETDELKIMMEDGHVVFYEFLEDNNYHSPLFPSHIVVKEETGYQLTTEDQILYRFNTKGQLVTKQTESGQKIRFSYNSEQRLKKVESPSGFIRFRYDDTGLLTSIKDQAKRKVSFSYEDACLTEVKLPNKAIVRYGYENGKLTTTTNPRKIDLVKNEYDYLSRITKQTFPDGGVMTYEYDDEAKTIVVTEQNGLKVTYYRDKHYRNTKVVYPNGEEITTYNEQNKPTSVTDRKGNKTQYSYDEQGNLINVTNPLGEVTTIKYDEQNHPIYMKQPNDGEYTFTYENGNLLKVENPLSYSSETTYDEQHRPVSVKQPDGSLMCFTYDERGNLASIQYPNQGTTHYVYDNQNQVIETTNPTGAVTKFEYNTEGNLTKVTNDEGNTREYTYNDINKVTAVKDFDGTTVTQKYNELGKVSAITNPSGHVTEMTYDLMWNISNIKEPNGAETAYLYNQYNQLSQVVNAKGYSVHYDYDENQNVTSIRSPKGEETTFTYDALNRRTKMVEADGATTRYTYTKLGKVATITDALNHTTTFEYDLLGQLVRQTDALDNELTLSYTSLGQLEAVTDANGGITSYEYYPGGNLKQVTYPAGETEQYVYDLNDNVIEKWTGEESKITYTYDILDRVTAITNPLGNSRKFSYDAADRIVLYQDETGAITEYDYSPTGNLTLVKDALGNETHYDYDTVGNLTTIQQYGLIDAELEKVSEQNRVTQYQYDLLGNVTSVTDALGNQEQYGYDENNQLIKKTDKDGYQTVLDYNQTGQVQKLNYSDGKEVIMQYNPLRKLEAVKDWLGTTQMKLDALGRVEEVLTPDQQITKYSWDGQNNRTKLVYPDGKEVQYIYNPSNKLTELHTGDQVYRYHYDAQGRLIEKSLPNQVTTHYDYTPASQLSALIHQKEQEILEKYQYQYDEAGNKQVIKKQRRGLTEDSGHYQYQYDALQRLTHVSKDQEVLRQYTYDAFGNRTSKQEATGSTTYQYNALNQLIKQNTPQETKQFNYDQRGNLVEELINNQVTKSFTFDATNMMTQVTTASGDKATYQYNGLRNRTGQTIEKNNEPLKQIQYILDLTKPYNNLLERKVNEDKEQYLWDNDLLAKNEEEYFLLDDLGSPLRQLTTTRQTMEEYGFDEFGQALFNTPTNQPFGFTGYQQDEVSGLNYAQARYYDQNQGRFVSEDGIKGVLTSPMTLNPYTYVWNSPLDLVDKDGYFPSLGDIGKGISDFWNNNIHGKSNTIEETLPDGTKHVTSESSGGGILVETSKISIDPITGKKSVNAGVQVNIPIDISIPTPWGKIGWSNKSSISVDSSGLSSLKATQDQKASFTDKQGNTSDIHRNITISKDPSVTLGAGTKSSDGNLNVSDFGFDKNGWTGTGTTGKSKGRMTDKLVKSISSKTWKELFEYAKVPAKVLGAVALTALMAYLIANDATIIGILDDALIGPVGAALSKLLLQLGEAFGKNPRFASAMSCSLA</sequence>
<dbReference type="Proteomes" id="UP000013781">
    <property type="component" value="Unassembled WGS sequence"/>
</dbReference>
<feature type="domain" description="Teneurin-like YD-shell" evidence="4">
    <location>
        <begin position="1140"/>
        <end position="1419"/>
    </location>
</feature>
<dbReference type="InterPro" id="IPR056823">
    <property type="entry name" value="TEN-like_YD-shell"/>
</dbReference>
<evidence type="ECO:0000313" key="6">
    <source>
        <dbReference type="EMBL" id="EOT66420.1"/>
    </source>
</evidence>
<dbReference type="NCBIfam" id="TIGR01643">
    <property type="entry name" value="YD_repeat_2x"/>
    <property type="match status" value="12"/>
</dbReference>
<protein>
    <submittedName>
        <fullName evidence="5">YD repeat (Two copies)</fullName>
    </submittedName>
</protein>
<dbReference type="PANTHER" id="PTHR32305">
    <property type="match status" value="1"/>
</dbReference>
<dbReference type="InterPro" id="IPR031325">
    <property type="entry name" value="RHS_repeat"/>
</dbReference>
<dbReference type="EMBL" id="ASWB01000003">
    <property type="protein sequence ID" value="EOT66420.1"/>
    <property type="molecule type" value="Genomic_DNA"/>
</dbReference>
<proteinExistence type="predicted"/>
<dbReference type="eggNOG" id="COG3209">
    <property type="taxonomic scope" value="Bacteria"/>
</dbReference>
<gene>
    <name evidence="6" type="ORF">I586_02691</name>
    <name evidence="5" type="ORF">UAY_03359</name>
</gene>
<dbReference type="InterPro" id="IPR022385">
    <property type="entry name" value="Rhs_assc_core"/>
</dbReference>
<evidence type="ECO:0000256" key="2">
    <source>
        <dbReference type="SAM" id="Coils"/>
    </source>
</evidence>
<dbReference type="NCBIfam" id="TIGR03696">
    <property type="entry name" value="Rhs_assc_core"/>
    <property type="match status" value="1"/>
</dbReference>
<dbReference type="EMBL" id="AJAS01000026">
    <property type="protein sequence ID" value="EOH95933.1"/>
    <property type="molecule type" value="Genomic_DNA"/>
</dbReference>
<feature type="domain" description="Teneurin-like YD-shell" evidence="4">
    <location>
        <begin position="282"/>
        <end position="377"/>
    </location>
</feature>
<keyword evidence="1" id="KW-0677">Repeat</keyword>
<dbReference type="Pfam" id="PF20148">
    <property type="entry name" value="DUF6531"/>
    <property type="match status" value="1"/>
</dbReference>
<dbReference type="InterPro" id="IPR050708">
    <property type="entry name" value="T6SS_VgrG/RHS"/>
</dbReference>
<name>R2QL85_9ENTE</name>
<keyword evidence="2" id="KW-0175">Coiled coil</keyword>
<keyword evidence="8" id="KW-1185">Reference proteome</keyword>
<evidence type="ECO:0000256" key="1">
    <source>
        <dbReference type="ARBA" id="ARBA00022737"/>
    </source>
</evidence>
<accession>R2QL85</accession>
<organism evidence="5 7">
    <name type="scientific">Enterococcus moraviensis ATCC BAA-383</name>
    <dbReference type="NCBI Taxonomy" id="1158609"/>
    <lineage>
        <taxon>Bacteria</taxon>
        <taxon>Bacillati</taxon>
        <taxon>Bacillota</taxon>
        <taxon>Bacilli</taxon>
        <taxon>Lactobacillales</taxon>
        <taxon>Enterococcaceae</taxon>
        <taxon>Enterococcus</taxon>
    </lineage>
</organism>
<comment type="caution">
    <text evidence="5">The sequence shown here is derived from an EMBL/GenBank/DDBJ whole genome shotgun (WGS) entry which is preliminary data.</text>
</comment>
<reference evidence="6 8" key="2">
    <citation type="submission" date="2013-03" db="EMBL/GenBank/DDBJ databases">
        <title>The Genome Sequence of Enterococcus moraviensis BAA-383 (PacBio/Illumina hybrid assembly).</title>
        <authorList>
            <consortium name="The Broad Institute Genomics Platform"/>
            <consortium name="The Broad Institute Genome Sequencing Center for Infectious Disease"/>
            <person name="Earl A."/>
            <person name="Russ C."/>
            <person name="Gilmore M."/>
            <person name="Surin D."/>
            <person name="Walker B."/>
            <person name="Young S."/>
            <person name="Zeng Q."/>
            <person name="Gargeya S."/>
            <person name="Fitzgerald M."/>
            <person name="Haas B."/>
            <person name="Abouelleil A."/>
            <person name="Allen A.W."/>
            <person name="Alvarado L."/>
            <person name="Arachchi H.M."/>
            <person name="Berlin A.M."/>
            <person name="Chapman S.B."/>
            <person name="Gainer-Dewar J."/>
            <person name="Goldberg J."/>
            <person name="Griggs A."/>
            <person name="Gujja S."/>
            <person name="Hansen M."/>
            <person name="Howarth C."/>
            <person name="Imamovic A."/>
            <person name="Ireland A."/>
            <person name="Larimer J."/>
            <person name="McCowan C."/>
            <person name="Murphy C."/>
            <person name="Pearson M."/>
            <person name="Poon T.W."/>
            <person name="Priest M."/>
            <person name="Roberts A."/>
            <person name="Saif S."/>
            <person name="Shea T."/>
            <person name="Sisk P."/>
            <person name="Sykes S."/>
            <person name="Wortman J."/>
            <person name="Nusbaum C."/>
            <person name="Birren B."/>
        </authorList>
    </citation>
    <scope>NUCLEOTIDE SEQUENCE [LARGE SCALE GENOMIC DNA]</scope>
    <source>
        <strain evidence="6 8">ATCC BAA-383</strain>
    </source>
</reference>
<dbReference type="HOGENOM" id="CLU_002455_0_0_9"/>